<feature type="compositionally biased region" description="Low complexity" evidence="1">
    <location>
        <begin position="39"/>
        <end position="53"/>
    </location>
</feature>
<name>A0A450TSL6_9GAMM</name>
<protein>
    <submittedName>
        <fullName evidence="2">Uncharacterized protein</fullName>
    </submittedName>
</protein>
<sequence>MTLQEKIMSRTQAPPENTQREVRAFIQSIEARGRHPKEGIGSSSESTPSHPISALDLALAHDVVGCVQDAPADLSTNKDYMREYGE</sequence>
<evidence type="ECO:0000256" key="1">
    <source>
        <dbReference type="SAM" id="MobiDB-lite"/>
    </source>
</evidence>
<evidence type="ECO:0000313" key="2">
    <source>
        <dbReference type="EMBL" id="VFJ71435.1"/>
    </source>
</evidence>
<feature type="region of interest" description="Disordered" evidence="1">
    <location>
        <begin position="1"/>
        <end position="20"/>
    </location>
</feature>
<feature type="region of interest" description="Disordered" evidence="1">
    <location>
        <begin position="28"/>
        <end position="53"/>
    </location>
</feature>
<feature type="compositionally biased region" description="Polar residues" evidence="1">
    <location>
        <begin position="1"/>
        <end position="17"/>
    </location>
</feature>
<gene>
    <name evidence="2" type="ORF">BECKFW1821C_GA0114237_102713</name>
</gene>
<dbReference type="EMBL" id="CAADFE010000027">
    <property type="protein sequence ID" value="VFJ71435.1"/>
    <property type="molecule type" value="Genomic_DNA"/>
</dbReference>
<reference evidence="2" key="1">
    <citation type="submission" date="2019-02" db="EMBL/GenBank/DDBJ databases">
        <authorList>
            <person name="Gruber-Vodicka R. H."/>
            <person name="Seah K. B. B."/>
        </authorList>
    </citation>
    <scope>NUCLEOTIDE SEQUENCE</scope>
    <source>
        <strain evidence="2">BECK_BZ131</strain>
    </source>
</reference>
<proteinExistence type="predicted"/>
<accession>A0A450TSL6</accession>
<dbReference type="AlphaFoldDB" id="A0A450TSL6"/>
<organism evidence="2">
    <name type="scientific">Candidatus Kentrum sp. FW</name>
    <dbReference type="NCBI Taxonomy" id="2126338"/>
    <lineage>
        <taxon>Bacteria</taxon>
        <taxon>Pseudomonadati</taxon>
        <taxon>Pseudomonadota</taxon>
        <taxon>Gammaproteobacteria</taxon>
        <taxon>Candidatus Kentrum</taxon>
    </lineage>
</organism>